<feature type="transmembrane region" description="Helical" evidence="6">
    <location>
        <begin position="207"/>
        <end position="230"/>
    </location>
</feature>
<evidence type="ECO:0000256" key="2">
    <source>
        <dbReference type="ARBA" id="ARBA00022448"/>
    </source>
</evidence>
<keyword evidence="5 6" id="KW-0472">Membrane</keyword>
<protein>
    <submittedName>
        <fullName evidence="8">Arabinose efflux permease family protein</fullName>
    </submittedName>
</protein>
<name>A0A2U3L4X3_9FIRM</name>
<evidence type="ECO:0000313" key="8">
    <source>
        <dbReference type="EMBL" id="SPF46900.1"/>
    </source>
</evidence>
<feature type="transmembrane region" description="Helical" evidence="6">
    <location>
        <begin position="361"/>
        <end position="382"/>
    </location>
</feature>
<evidence type="ECO:0000259" key="7">
    <source>
        <dbReference type="PROSITE" id="PS50850"/>
    </source>
</evidence>
<comment type="subcellular location">
    <subcellularLocation>
        <location evidence="1">Cell membrane</location>
        <topology evidence="1">Multi-pass membrane protein</topology>
    </subcellularLocation>
</comment>
<dbReference type="InterPro" id="IPR052714">
    <property type="entry name" value="MFS_Exporter"/>
</dbReference>
<feature type="transmembrane region" description="Helical" evidence="6">
    <location>
        <begin position="236"/>
        <end position="258"/>
    </location>
</feature>
<proteinExistence type="predicted"/>
<dbReference type="Proteomes" id="UP000238916">
    <property type="component" value="Unassembled WGS sequence"/>
</dbReference>
<accession>A0A2U3L4X3</accession>
<feature type="transmembrane region" description="Helical" evidence="6">
    <location>
        <begin position="139"/>
        <end position="161"/>
    </location>
</feature>
<feature type="domain" description="Major facilitator superfamily (MFS) profile" evidence="7">
    <location>
        <begin position="14"/>
        <end position="387"/>
    </location>
</feature>
<evidence type="ECO:0000256" key="3">
    <source>
        <dbReference type="ARBA" id="ARBA00022692"/>
    </source>
</evidence>
<evidence type="ECO:0000256" key="4">
    <source>
        <dbReference type="ARBA" id="ARBA00022989"/>
    </source>
</evidence>
<dbReference type="PROSITE" id="PS50850">
    <property type="entry name" value="MFS"/>
    <property type="match status" value="1"/>
</dbReference>
<dbReference type="InterPro" id="IPR036259">
    <property type="entry name" value="MFS_trans_sf"/>
</dbReference>
<feature type="transmembrane region" description="Helical" evidence="6">
    <location>
        <begin position="296"/>
        <end position="325"/>
    </location>
</feature>
<dbReference type="InterPro" id="IPR020846">
    <property type="entry name" value="MFS_dom"/>
</dbReference>
<reference evidence="9" key="1">
    <citation type="submission" date="2018-02" db="EMBL/GenBank/DDBJ databases">
        <authorList>
            <person name="Hausmann B."/>
        </authorList>
    </citation>
    <scope>NUCLEOTIDE SEQUENCE [LARGE SCALE GENOMIC DNA]</scope>
    <source>
        <strain evidence="9">Peat soil MAG SbF1</strain>
    </source>
</reference>
<dbReference type="Pfam" id="PF07690">
    <property type="entry name" value="MFS_1"/>
    <property type="match status" value="1"/>
</dbReference>
<evidence type="ECO:0000256" key="6">
    <source>
        <dbReference type="SAM" id="Phobius"/>
    </source>
</evidence>
<dbReference type="AlphaFoldDB" id="A0A2U3L4X3"/>
<keyword evidence="4 6" id="KW-1133">Transmembrane helix</keyword>
<dbReference type="PANTHER" id="PTHR23531">
    <property type="entry name" value="QUINOLENE RESISTANCE PROTEIN NORA"/>
    <property type="match status" value="1"/>
</dbReference>
<sequence>MEKTINGEKLWTKPFSILMIVNLIAYTLIYMLMAILPLFILHIGGSKFMAGVISAVFTFTCFITRPWFGNLLDGKRRKTILQIGNIILLISVIGYNLFNSIAMLLILRVIQGIGWSAVSTSTSTIVSDLIPPFKRFEGIGYYGMSTSIALAIGPALGLFIVENFNYSTCYIVIAILEIIVLTLGFLLNYEHHKKVERLQKSNQLPVIFEKTAILPSAIFFFVAISYSGILTFIPSYAVYTGIRNISMFFIVFAAALFITRPVTGKMADRIGATKVILPGLVLLIISLLLLTKSTSLLMFLVAGVFYGLGYGSVQPVLNALVVTFAPVERRGSANATFLAANDIGMGIGAIMWGLVSQNFGFAYIYLFSSFLIALSIIVYLVVLKHRVNTHADSSRKTSIGLP</sequence>
<feature type="transmembrane region" description="Helical" evidence="6">
    <location>
        <begin position="48"/>
        <end position="68"/>
    </location>
</feature>
<keyword evidence="2" id="KW-0813">Transport</keyword>
<feature type="transmembrane region" description="Helical" evidence="6">
    <location>
        <begin position="80"/>
        <end position="98"/>
    </location>
</feature>
<dbReference type="GO" id="GO:0005886">
    <property type="term" value="C:plasma membrane"/>
    <property type="evidence" value="ECO:0007669"/>
    <property type="project" value="UniProtKB-SubCell"/>
</dbReference>
<dbReference type="InterPro" id="IPR011701">
    <property type="entry name" value="MFS"/>
</dbReference>
<organism evidence="8 9">
    <name type="scientific">Candidatus Desulfosporosinus infrequens</name>
    <dbReference type="NCBI Taxonomy" id="2043169"/>
    <lineage>
        <taxon>Bacteria</taxon>
        <taxon>Bacillati</taxon>
        <taxon>Bacillota</taxon>
        <taxon>Clostridia</taxon>
        <taxon>Eubacteriales</taxon>
        <taxon>Desulfitobacteriaceae</taxon>
        <taxon>Desulfosporosinus</taxon>
    </lineage>
</organism>
<feature type="transmembrane region" description="Helical" evidence="6">
    <location>
        <begin position="167"/>
        <end position="187"/>
    </location>
</feature>
<feature type="transmembrane region" description="Helical" evidence="6">
    <location>
        <begin position="20"/>
        <end position="42"/>
    </location>
</feature>
<dbReference type="EMBL" id="OMOF01000302">
    <property type="protein sequence ID" value="SPF46900.1"/>
    <property type="molecule type" value="Genomic_DNA"/>
</dbReference>
<gene>
    <name evidence="8" type="ORF">SBF1_3700002</name>
</gene>
<dbReference type="OrthoDB" id="9814001at2"/>
<evidence type="ECO:0000256" key="1">
    <source>
        <dbReference type="ARBA" id="ARBA00004651"/>
    </source>
</evidence>
<dbReference type="PANTHER" id="PTHR23531:SF1">
    <property type="entry name" value="QUINOLENE RESISTANCE PROTEIN NORA"/>
    <property type="match status" value="1"/>
</dbReference>
<feature type="transmembrane region" description="Helical" evidence="6">
    <location>
        <begin position="337"/>
        <end position="355"/>
    </location>
</feature>
<dbReference type="Gene3D" id="1.20.1250.20">
    <property type="entry name" value="MFS general substrate transporter like domains"/>
    <property type="match status" value="1"/>
</dbReference>
<keyword evidence="3 6" id="KW-0812">Transmembrane</keyword>
<dbReference type="CDD" id="cd17489">
    <property type="entry name" value="MFS_YfcJ_like"/>
    <property type="match status" value="1"/>
</dbReference>
<feature type="transmembrane region" description="Helical" evidence="6">
    <location>
        <begin position="104"/>
        <end position="127"/>
    </location>
</feature>
<feature type="transmembrane region" description="Helical" evidence="6">
    <location>
        <begin position="270"/>
        <end position="290"/>
    </location>
</feature>
<evidence type="ECO:0000256" key="5">
    <source>
        <dbReference type="ARBA" id="ARBA00023136"/>
    </source>
</evidence>
<dbReference type="SUPFAM" id="SSF103473">
    <property type="entry name" value="MFS general substrate transporter"/>
    <property type="match status" value="1"/>
</dbReference>
<evidence type="ECO:0000313" key="9">
    <source>
        <dbReference type="Proteomes" id="UP000238916"/>
    </source>
</evidence>
<dbReference type="GO" id="GO:0022857">
    <property type="term" value="F:transmembrane transporter activity"/>
    <property type="evidence" value="ECO:0007669"/>
    <property type="project" value="InterPro"/>
</dbReference>